<proteinExistence type="predicted"/>
<sequence length="204" mass="24110">MYLFYPSLHMPRLRQVIKTKYTRTESDSDAGIEDLQDSTPIDIDEQNKVIEDFERSIPLNPRREPTDKDRHILIFLRALQLTFIFINLLLITLPHYRKENPFFSFFSCLSILLSAIMIDVEFLHCNTRREILNSVPNKWLMILNILLSVAITVPKLFHFTLPLDVIYFLPTLFSIAVYSTYSDWSSLDSQVQKLRSMRYHYKDA</sequence>
<protein>
    <submittedName>
        <fullName evidence="2">DEKNAAC104671</fullName>
    </submittedName>
</protein>
<reference evidence="2 3" key="1">
    <citation type="submission" date="2018-12" db="EMBL/GenBank/DDBJ databases">
        <authorList>
            <person name="Tiukova I."/>
            <person name="Dainat J."/>
        </authorList>
    </citation>
    <scope>NUCLEOTIDE SEQUENCE [LARGE SCALE GENOMIC DNA]</scope>
</reference>
<feature type="transmembrane region" description="Helical" evidence="1">
    <location>
        <begin position="102"/>
        <end position="118"/>
    </location>
</feature>
<feature type="transmembrane region" description="Helical" evidence="1">
    <location>
        <begin position="139"/>
        <end position="159"/>
    </location>
</feature>
<dbReference type="OrthoDB" id="3990339at2759"/>
<dbReference type="AlphaFoldDB" id="A0A448YR99"/>
<keyword evidence="1" id="KW-1133">Transmembrane helix</keyword>
<feature type="transmembrane region" description="Helical" evidence="1">
    <location>
        <begin position="72"/>
        <end position="96"/>
    </location>
</feature>
<keyword evidence="1" id="KW-0472">Membrane</keyword>
<gene>
    <name evidence="2" type="ORF">BRENAR_LOCUS4137</name>
</gene>
<evidence type="ECO:0000256" key="1">
    <source>
        <dbReference type="SAM" id="Phobius"/>
    </source>
</evidence>
<organism evidence="2 3">
    <name type="scientific">Brettanomyces naardenensis</name>
    <name type="common">Yeast</name>
    <dbReference type="NCBI Taxonomy" id="13370"/>
    <lineage>
        <taxon>Eukaryota</taxon>
        <taxon>Fungi</taxon>
        <taxon>Dikarya</taxon>
        <taxon>Ascomycota</taxon>
        <taxon>Saccharomycotina</taxon>
        <taxon>Pichiomycetes</taxon>
        <taxon>Pichiales</taxon>
        <taxon>Pichiaceae</taxon>
        <taxon>Brettanomyces</taxon>
    </lineage>
</organism>
<keyword evidence="1" id="KW-0812">Transmembrane</keyword>
<evidence type="ECO:0000313" key="3">
    <source>
        <dbReference type="Proteomes" id="UP000290900"/>
    </source>
</evidence>
<evidence type="ECO:0000313" key="2">
    <source>
        <dbReference type="EMBL" id="VEU23407.1"/>
    </source>
</evidence>
<name>A0A448YR99_BRENA</name>
<accession>A0A448YR99</accession>
<dbReference type="EMBL" id="CAACVR010000045">
    <property type="protein sequence ID" value="VEU23407.1"/>
    <property type="molecule type" value="Genomic_DNA"/>
</dbReference>
<keyword evidence="3" id="KW-1185">Reference proteome</keyword>
<feature type="transmembrane region" description="Helical" evidence="1">
    <location>
        <begin position="165"/>
        <end position="184"/>
    </location>
</feature>
<dbReference type="Proteomes" id="UP000290900">
    <property type="component" value="Unassembled WGS sequence"/>
</dbReference>
<dbReference type="InParanoid" id="A0A448YR99"/>